<dbReference type="GO" id="GO:0005737">
    <property type="term" value="C:cytoplasm"/>
    <property type="evidence" value="ECO:0007669"/>
    <property type="project" value="UniProtKB-SubCell"/>
</dbReference>
<evidence type="ECO:0000256" key="5">
    <source>
        <dbReference type="ARBA" id="ARBA00022801"/>
    </source>
</evidence>
<reference evidence="13" key="1">
    <citation type="submission" date="2017-04" db="EMBL/GenBank/DDBJ databases">
        <title>Function of individual gut microbiota members based on whole genome sequencing of pure cultures obtained from chicken caecum.</title>
        <authorList>
            <person name="Medvecky M."/>
            <person name="Cejkova D."/>
            <person name="Polansky O."/>
            <person name="Karasova D."/>
            <person name="Kubasova T."/>
            <person name="Cizek A."/>
            <person name="Rychlik I."/>
        </authorList>
    </citation>
    <scope>NUCLEOTIDE SEQUENCE [LARGE SCALE GENOMIC DNA]</scope>
    <source>
        <strain evidence="13">An180</strain>
    </source>
</reference>
<dbReference type="RefSeq" id="WP_087372180.1">
    <property type="nucleotide sequence ID" value="NZ_NFKK01000006.1"/>
</dbReference>
<keyword evidence="9" id="KW-0963">Cytoplasm</keyword>
<dbReference type="InterPro" id="IPR051214">
    <property type="entry name" value="GH32_Enzymes"/>
</dbReference>
<dbReference type="SUPFAM" id="SSF75005">
    <property type="entry name" value="Arabinanase/levansucrase/invertase"/>
    <property type="match status" value="1"/>
</dbReference>
<dbReference type="EMBL" id="NFKK01000006">
    <property type="protein sequence ID" value="OUP52911.1"/>
    <property type="molecule type" value="Genomic_DNA"/>
</dbReference>
<dbReference type="SMART" id="SM00640">
    <property type="entry name" value="Glyco_32"/>
    <property type="match status" value="1"/>
</dbReference>
<evidence type="ECO:0000313" key="12">
    <source>
        <dbReference type="EMBL" id="OUP52911.1"/>
    </source>
</evidence>
<dbReference type="UniPathway" id="UPA00238"/>
<dbReference type="InterPro" id="IPR013189">
    <property type="entry name" value="Glyco_hydro_32_C"/>
</dbReference>
<dbReference type="Gene3D" id="2.115.10.20">
    <property type="entry name" value="Glycosyl hydrolase domain, family 43"/>
    <property type="match status" value="1"/>
</dbReference>
<keyword evidence="9" id="KW-0119">Carbohydrate metabolism</keyword>
<comment type="similarity">
    <text evidence="2 8">Belongs to the glycosyl hydrolase 32 family.</text>
</comment>
<accession>A0A1Y4LDI8</accession>
<name>A0A1Y4LDI8_9FIRM</name>
<dbReference type="InterPro" id="IPR001362">
    <property type="entry name" value="Glyco_hydro_32"/>
</dbReference>
<evidence type="ECO:0000256" key="9">
    <source>
        <dbReference type="RuleBase" id="RU365015"/>
    </source>
</evidence>
<evidence type="ECO:0000256" key="3">
    <source>
        <dbReference type="ARBA" id="ARBA00012758"/>
    </source>
</evidence>
<feature type="domain" description="Glycosyl hydrolase family 32 C-terminal" evidence="11">
    <location>
        <begin position="396"/>
        <end position="433"/>
    </location>
</feature>
<dbReference type="InterPro" id="IPR023296">
    <property type="entry name" value="Glyco_hydro_beta-prop_sf"/>
</dbReference>
<keyword evidence="6 8" id="KW-0326">Glycosidase</keyword>
<evidence type="ECO:0000259" key="10">
    <source>
        <dbReference type="Pfam" id="PF00251"/>
    </source>
</evidence>
<dbReference type="GO" id="GO:0005985">
    <property type="term" value="P:sucrose metabolic process"/>
    <property type="evidence" value="ECO:0007669"/>
    <property type="project" value="UniProtKB-UniPathway"/>
</dbReference>
<dbReference type="Gene3D" id="2.60.120.560">
    <property type="entry name" value="Exo-inulinase, domain 1"/>
    <property type="match status" value="1"/>
</dbReference>
<keyword evidence="5 8" id="KW-0378">Hydrolase</keyword>
<gene>
    <name evidence="12" type="ORF">B5F17_06655</name>
</gene>
<dbReference type="AlphaFoldDB" id="A0A1Y4LDI8"/>
<evidence type="ECO:0000256" key="1">
    <source>
        <dbReference type="ARBA" id="ARBA00004914"/>
    </source>
</evidence>
<evidence type="ECO:0000256" key="4">
    <source>
        <dbReference type="ARBA" id="ARBA00019623"/>
    </source>
</evidence>
<evidence type="ECO:0000256" key="2">
    <source>
        <dbReference type="ARBA" id="ARBA00009902"/>
    </source>
</evidence>
<comment type="catalytic activity">
    <reaction evidence="8">
        <text>Hydrolysis of terminal non-reducing beta-D-fructofuranoside residues in beta-D-fructofuranosides.</text>
        <dbReference type="EC" id="3.2.1.26"/>
    </reaction>
</comment>
<dbReference type="InterPro" id="IPR013148">
    <property type="entry name" value="Glyco_hydro_32_N"/>
</dbReference>
<evidence type="ECO:0000259" key="11">
    <source>
        <dbReference type="Pfam" id="PF08244"/>
    </source>
</evidence>
<dbReference type="InterPro" id="IPR013320">
    <property type="entry name" value="ConA-like_dom_sf"/>
</dbReference>
<organism evidence="12 13">
    <name type="scientific">Butyricicoccus pullicaecorum</name>
    <dbReference type="NCBI Taxonomy" id="501571"/>
    <lineage>
        <taxon>Bacteria</taxon>
        <taxon>Bacillati</taxon>
        <taxon>Bacillota</taxon>
        <taxon>Clostridia</taxon>
        <taxon>Eubacteriales</taxon>
        <taxon>Butyricicoccaceae</taxon>
        <taxon>Butyricicoccus</taxon>
    </lineage>
</organism>
<dbReference type="InterPro" id="IPR018053">
    <property type="entry name" value="Glyco_hydro_32_AS"/>
</dbReference>
<dbReference type="PROSITE" id="PS00609">
    <property type="entry name" value="GLYCOSYL_HYDROL_F32"/>
    <property type="match status" value="1"/>
</dbReference>
<dbReference type="Pfam" id="PF00251">
    <property type="entry name" value="Glyco_hydro_32N"/>
    <property type="match status" value="1"/>
</dbReference>
<dbReference type="CDD" id="cd18623">
    <property type="entry name" value="GH32_ScrB-like"/>
    <property type="match status" value="1"/>
</dbReference>
<evidence type="ECO:0000256" key="8">
    <source>
        <dbReference type="RuleBase" id="RU362110"/>
    </source>
</evidence>
<comment type="caution">
    <text evidence="12">The sequence shown here is derived from an EMBL/GenBank/DDBJ whole genome shotgun (WGS) entry which is preliminary data.</text>
</comment>
<evidence type="ECO:0000256" key="7">
    <source>
        <dbReference type="ARBA" id="ARBA00033367"/>
    </source>
</evidence>
<dbReference type="NCBIfam" id="TIGR01322">
    <property type="entry name" value="scrB_fam"/>
    <property type="match status" value="1"/>
</dbReference>
<evidence type="ECO:0000313" key="13">
    <source>
        <dbReference type="Proteomes" id="UP000195897"/>
    </source>
</evidence>
<dbReference type="Proteomes" id="UP000195897">
    <property type="component" value="Unassembled WGS sequence"/>
</dbReference>
<sequence>MIPSKKQYWHIEPDRGLLNDPNGLSWFHGLYYAFFQWNRFEKNHSHKEWGYCTSPDLTHWTFHGSALLPDQSYDAQGVYSGSALVIDDALHLFYTGNVKQDGQRRSSQCLAISTDGQHFLKTGPMFTTPDGYTEHFRDPKVFYADGRYWMVIGAQQRTGKGAIVLFSSSDAQHWNLVGPLAQSEACQMIECPDLFLIDDTAVLLYCPQWRDNAHDLALHSFAAYKLTHFDTAAGTLDDRNLDDNRHLLDQGFDFYAPQTLQTPDGRRVILGWMSRMEDAQEAVFCQDEPRIHCLTMPRELFIKDGKLCQRPVRELSALLGAAVAPERSDSGLRFAPSHRYFRLMLEAPTGCSDLELSFGNGEWRFIYDAQQKVGTLTRRSWVEDGEETRSFALETCTTLELWSDQSSIELFVNGGAHVLSARVFPTASQPDLRISGIDARATVQVNELCMNEN</sequence>
<dbReference type="GO" id="GO:0004564">
    <property type="term" value="F:beta-fructofuranosidase activity"/>
    <property type="evidence" value="ECO:0007669"/>
    <property type="project" value="UniProtKB-EC"/>
</dbReference>
<feature type="domain" description="Glycosyl hydrolase family 32 N-terminal" evidence="10">
    <location>
        <begin position="10"/>
        <end position="311"/>
    </location>
</feature>
<proteinExistence type="inferred from homology"/>
<dbReference type="PANTHER" id="PTHR43101">
    <property type="entry name" value="BETA-FRUCTOSIDASE"/>
    <property type="match status" value="1"/>
</dbReference>
<dbReference type="Pfam" id="PF08244">
    <property type="entry name" value="Glyco_hydro_32C"/>
    <property type="match status" value="1"/>
</dbReference>
<protein>
    <recommendedName>
        <fullName evidence="4 8">Sucrose-6-phosphate hydrolase</fullName>
        <ecNumber evidence="3 8">3.2.1.26</ecNumber>
    </recommendedName>
    <alternativeName>
        <fullName evidence="7 9">Invertase</fullName>
    </alternativeName>
</protein>
<dbReference type="PANTHER" id="PTHR43101:SF1">
    <property type="entry name" value="BETA-FRUCTOSIDASE"/>
    <property type="match status" value="1"/>
</dbReference>
<dbReference type="EC" id="3.2.1.26" evidence="3 8"/>
<dbReference type="InterPro" id="IPR006232">
    <property type="entry name" value="Suc6P_hydrolase"/>
</dbReference>
<comment type="pathway">
    <text evidence="1 9">Glycan biosynthesis; sucrose metabolism.</text>
</comment>
<comment type="function">
    <text evidence="9">Enables the bacterium to metabolize sucrose as a sole carbon source.</text>
</comment>
<dbReference type="SUPFAM" id="SSF49899">
    <property type="entry name" value="Concanavalin A-like lectins/glucanases"/>
    <property type="match status" value="1"/>
</dbReference>
<evidence type="ECO:0000256" key="6">
    <source>
        <dbReference type="ARBA" id="ARBA00023295"/>
    </source>
</evidence>
<comment type="subcellular location">
    <subcellularLocation>
        <location evidence="9">Cytoplasm</location>
    </subcellularLocation>
</comment>